<evidence type="ECO:0000256" key="4">
    <source>
        <dbReference type="ARBA" id="ARBA00021815"/>
    </source>
</evidence>
<dbReference type="CDD" id="cd00201">
    <property type="entry name" value="WW"/>
    <property type="match status" value="1"/>
</dbReference>
<dbReference type="Proteomes" id="UP000265716">
    <property type="component" value="Unassembled WGS sequence"/>
</dbReference>
<evidence type="ECO:0000256" key="5">
    <source>
        <dbReference type="ARBA" id="ARBA00022490"/>
    </source>
</evidence>
<dbReference type="Gene3D" id="2.20.70.10">
    <property type="match status" value="1"/>
</dbReference>
<dbReference type="InterPro" id="IPR001202">
    <property type="entry name" value="WW_dom"/>
</dbReference>
<evidence type="ECO:0000256" key="3">
    <source>
        <dbReference type="ARBA" id="ARBA00007460"/>
    </source>
</evidence>
<dbReference type="PANTHER" id="PTHR21532">
    <property type="entry name" value="PHOSPHODIESTERASE HL"/>
    <property type="match status" value="1"/>
</dbReference>
<evidence type="ECO:0000256" key="8">
    <source>
        <dbReference type="ARBA" id="ARBA00023273"/>
    </source>
</evidence>
<dbReference type="Proteomes" id="UP000265427">
    <property type="component" value="Unassembled WGS sequence"/>
</dbReference>
<name>A0A397D7M7_APHAT</name>
<keyword evidence="8" id="KW-0966">Cell projection</keyword>
<dbReference type="PANTHER" id="PTHR21532:SF0">
    <property type="entry name" value="CILIA- AND FLAGELLA-ASSOCIATED PROTEIN 36"/>
    <property type="match status" value="1"/>
</dbReference>
<dbReference type="InterPro" id="IPR038888">
    <property type="entry name" value="CFAP36"/>
</dbReference>
<accession>A0A397D7M7</accession>
<dbReference type="Pfam" id="PF11527">
    <property type="entry name" value="ARL2_Bind_BART"/>
    <property type="match status" value="1"/>
</dbReference>
<keyword evidence="7" id="KW-0969">Cilium</keyword>
<evidence type="ECO:0000313" key="18">
    <source>
        <dbReference type="Proteomes" id="UP000265716"/>
    </source>
</evidence>
<gene>
    <name evidence="14" type="ORF">DYB30_000288</name>
    <name evidence="16" type="ORF">DYB31_001584</name>
    <name evidence="13" type="ORF">DYB34_002006</name>
    <name evidence="12" type="ORF">DYB36_000706</name>
    <name evidence="15" type="ORF">DYB38_001882</name>
</gene>
<dbReference type="EMBL" id="QUSZ01003774">
    <property type="protein sequence ID" value="RHY17189.1"/>
    <property type="molecule type" value="Genomic_DNA"/>
</dbReference>
<dbReference type="SUPFAM" id="SSF51045">
    <property type="entry name" value="WW domain"/>
    <property type="match status" value="1"/>
</dbReference>
<evidence type="ECO:0000313" key="17">
    <source>
        <dbReference type="Proteomes" id="UP000265427"/>
    </source>
</evidence>
<evidence type="ECO:0000313" key="15">
    <source>
        <dbReference type="EMBL" id="RHY64640.1"/>
    </source>
</evidence>
<evidence type="ECO:0000259" key="11">
    <source>
        <dbReference type="PROSITE" id="PS50020"/>
    </source>
</evidence>
<organism evidence="14 20">
    <name type="scientific">Aphanomyces astaci</name>
    <name type="common">Crayfish plague agent</name>
    <dbReference type="NCBI Taxonomy" id="112090"/>
    <lineage>
        <taxon>Eukaryota</taxon>
        <taxon>Sar</taxon>
        <taxon>Stramenopiles</taxon>
        <taxon>Oomycota</taxon>
        <taxon>Saprolegniomycetes</taxon>
        <taxon>Saprolegniales</taxon>
        <taxon>Verrucalvaceae</taxon>
        <taxon>Aphanomyces</taxon>
    </lineage>
</organism>
<dbReference type="InterPro" id="IPR023379">
    <property type="entry name" value="BART_dom"/>
</dbReference>
<dbReference type="SMART" id="SM00456">
    <property type="entry name" value="WW"/>
    <property type="match status" value="1"/>
</dbReference>
<evidence type="ECO:0000313" key="21">
    <source>
        <dbReference type="Proteomes" id="UP000283543"/>
    </source>
</evidence>
<dbReference type="AlphaFoldDB" id="A0A397D7M7"/>
<comment type="subcellular location">
    <subcellularLocation>
        <location evidence="1">Cell projection</location>
        <location evidence="1">Cilium</location>
    </subcellularLocation>
    <subcellularLocation>
        <location evidence="2">Cytoplasm</location>
    </subcellularLocation>
</comment>
<sequence length="621" mass="69273">MSDFLLDAVAQFLKGDQWLEPVNAFMHANKLAFVGLAGPQESYSLQQHAVFVEFKDLAERLLEGIVQDLGCEPSTFVAALEEAVVNEAGGPKEEEVQLLVKTLLAYDDFHGFCALMQTYVEWNAVPSMPPDENEMQFSGADEFQVVDGAAAFDATKYFGSHEWILQEVVARSLLDAQTAGTTLSAEDELCHLCDRMETIQVELKAIKKRCFGFKSVSQAHLDEMYDSAIVPDLLQWLLLESEAHEVQVEVQSRSFLSPRAEAKEVDLNDRWVQHWSGDDGTYYYLNSVTGESRWDPPMSKDGEPIVGYWDNDNQWVPYAFLAPGDNPPVDMTADSKGDVTPLEQKLPPLETKPWTSLQKVLQEHADESKKLEIALQGTSDMISSSYRWPYDSWLIIFLCEVEHARQTQDIQRRKAQRRKERKVKKAAAHDGGDAKTLVAPPPPVDLSALNALTGYGISGHKNSFNTGVKIGNYVEDQYGAKLAQESVACAMNGISEMRAKFVDPQTQQSRETVAPSTDDLTESYVRQNGLSYNLLFPHGPEGKEGKSIDWCTTNQLLHGPAHVQSRSVFENGSSIGLAHIDARNRNDKAVELQKKLAREKRLQQSYMSTTQASSALVRKAS</sequence>
<dbReference type="EMBL" id="QUTD01006109">
    <property type="protein sequence ID" value="RHY57471.1"/>
    <property type="molecule type" value="Genomic_DNA"/>
</dbReference>
<evidence type="ECO:0000313" key="14">
    <source>
        <dbReference type="EMBL" id="RHY57471.1"/>
    </source>
</evidence>
<dbReference type="PROSITE" id="PS50020">
    <property type="entry name" value="WW_DOMAIN_2"/>
    <property type="match status" value="1"/>
</dbReference>
<evidence type="ECO:0000313" key="12">
    <source>
        <dbReference type="EMBL" id="RHY17189.1"/>
    </source>
</evidence>
<reference evidence="17 18" key="1">
    <citation type="submission" date="2018-08" db="EMBL/GenBank/DDBJ databases">
        <title>Aphanomyces genome sequencing and annotation.</title>
        <authorList>
            <person name="Minardi D."/>
            <person name="Oidtmann B."/>
            <person name="Van Der Giezen M."/>
            <person name="Studholme D.J."/>
        </authorList>
    </citation>
    <scope>NUCLEOTIDE SEQUENCE [LARGE SCALE GENOMIC DNA]</scope>
    <source>
        <strain evidence="16 19">197901</strain>
        <strain evidence="14 20">D2</strain>
        <strain evidence="12 17">Kv</strain>
        <strain evidence="15 18">SA</strain>
        <strain evidence="13 21">Si</strain>
    </source>
</reference>
<dbReference type="EMBL" id="QUTC01004437">
    <property type="protein sequence ID" value="RHY64640.1"/>
    <property type="molecule type" value="Genomic_DNA"/>
</dbReference>
<dbReference type="PROSITE" id="PS01159">
    <property type="entry name" value="WW_DOMAIN_1"/>
    <property type="match status" value="1"/>
</dbReference>
<dbReference type="EMBL" id="QUTB01005558">
    <property type="protein sequence ID" value="RHY54679.1"/>
    <property type="molecule type" value="Genomic_DNA"/>
</dbReference>
<evidence type="ECO:0000256" key="2">
    <source>
        <dbReference type="ARBA" id="ARBA00004496"/>
    </source>
</evidence>
<dbReference type="Gene3D" id="1.20.1520.10">
    <property type="entry name" value="ADP-ribosylation factor-like 2-binding protein, domain"/>
    <property type="match status" value="1"/>
</dbReference>
<evidence type="ECO:0000313" key="13">
    <source>
        <dbReference type="EMBL" id="RHY54679.1"/>
    </source>
</evidence>
<proteinExistence type="inferred from homology"/>
<evidence type="ECO:0000313" key="16">
    <source>
        <dbReference type="EMBL" id="RHZ10780.1"/>
    </source>
</evidence>
<dbReference type="InterPro" id="IPR036020">
    <property type="entry name" value="WW_dom_sf"/>
</dbReference>
<dbReference type="EMBL" id="QUTE01011149">
    <property type="protein sequence ID" value="RHZ10780.1"/>
    <property type="molecule type" value="Genomic_DNA"/>
</dbReference>
<dbReference type="Proteomes" id="UP000283543">
    <property type="component" value="Unassembled WGS sequence"/>
</dbReference>
<comment type="caution">
    <text evidence="14">The sequence shown here is derived from an EMBL/GenBank/DDBJ whole genome shotgun (WGS) entry which is preliminary data.</text>
</comment>
<evidence type="ECO:0000313" key="19">
    <source>
        <dbReference type="Proteomes" id="UP000266196"/>
    </source>
</evidence>
<evidence type="ECO:0000313" key="20">
    <source>
        <dbReference type="Proteomes" id="UP000266643"/>
    </source>
</evidence>
<dbReference type="VEuPathDB" id="FungiDB:H257_07401"/>
<evidence type="ECO:0000256" key="9">
    <source>
        <dbReference type="ARBA" id="ARBA00031593"/>
    </source>
</evidence>
<dbReference type="Proteomes" id="UP000266196">
    <property type="component" value="Unassembled WGS sequence"/>
</dbReference>
<feature type="domain" description="WW" evidence="11">
    <location>
        <begin position="265"/>
        <end position="299"/>
    </location>
</feature>
<evidence type="ECO:0000256" key="7">
    <source>
        <dbReference type="ARBA" id="ARBA00023069"/>
    </source>
</evidence>
<dbReference type="GO" id="GO:0005930">
    <property type="term" value="C:axoneme"/>
    <property type="evidence" value="ECO:0007669"/>
    <property type="project" value="TreeGrafter"/>
</dbReference>
<dbReference type="Proteomes" id="UP000266643">
    <property type="component" value="Unassembled WGS sequence"/>
</dbReference>
<dbReference type="Pfam" id="PF00397">
    <property type="entry name" value="WW"/>
    <property type="match status" value="1"/>
</dbReference>
<keyword evidence="5" id="KW-0963">Cytoplasm</keyword>
<keyword evidence="6" id="KW-0175">Coiled coil</keyword>
<comment type="similarity">
    <text evidence="3">Belongs to the CFAP36 family.</text>
</comment>
<evidence type="ECO:0000256" key="1">
    <source>
        <dbReference type="ARBA" id="ARBA00004138"/>
    </source>
</evidence>
<feature type="region of interest" description="Disordered" evidence="10">
    <location>
        <begin position="410"/>
        <end position="439"/>
    </location>
</feature>
<evidence type="ECO:0000256" key="10">
    <source>
        <dbReference type="SAM" id="MobiDB-lite"/>
    </source>
</evidence>
<protein>
    <recommendedName>
        <fullName evidence="4">Cilia- and flagella-associated protein 36</fullName>
    </recommendedName>
    <alternativeName>
        <fullName evidence="9">Coiled-coil domain-containing protein 104</fullName>
    </alternativeName>
</protein>
<dbReference type="GO" id="GO:0097546">
    <property type="term" value="C:ciliary base"/>
    <property type="evidence" value="ECO:0007669"/>
    <property type="project" value="TreeGrafter"/>
</dbReference>
<feature type="compositionally biased region" description="Basic residues" evidence="10">
    <location>
        <begin position="413"/>
        <end position="426"/>
    </location>
</feature>
<dbReference type="InterPro" id="IPR042541">
    <property type="entry name" value="BART_sf"/>
</dbReference>
<evidence type="ECO:0000256" key="6">
    <source>
        <dbReference type="ARBA" id="ARBA00023054"/>
    </source>
</evidence>